<dbReference type="PROSITE" id="PS51096">
    <property type="entry name" value="PTS_EIIA_TYPE_4"/>
    <property type="match status" value="1"/>
</dbReference>
<evidence type="ECO:0000256" key="6">
    <source>
        <dbReference type="ARBA" id="ARBA00025649"/>
    </source>
</evidence>
<organism evidence="11 12">
    <name type="scientific">Candidatus Coprenecus stercoravium</name>
    <dbReference type="NCBI Taxonomy" id="2840735"/>
    <lineage>
        <taxon>Bacteria</taxon>
        <taxon>Pseudomonadati</taxon>
        <taxon>Bacteroidota</taxon>
        <taxon>Bacteroidia</taxon>
        <taxon>Bacteroidales</taxon>
        <taxon>Rikenellaceae</taxon>
        <taxon>Rikenellaceae incertae sedis</taxon>
        <taxon>Candidatus Coprenecus</taxon>
    </lineage>
</organism>
<evidence type="ECO:0000256" key="4">
    <source>
        <dbReference type="ARBA" id="ARBA00022827"/>
    </source>
</evidence>
<name>A0A9D2KA08_9BACT</name>
<dbReference type="CDD" id="cd01715">
    <property type="entry name" value="ETF_alpha"/>
    <property type="match status" value="1"/>
</dbReference>
<dbReference type="GO" id="GO:0016020">
    <property type="term" value="C:membrane"/>
    <property type="evidence" value="ECO:0007669"/>
    <property type="project" value="InterPro"/>
</dbReference>
<reference evidence="11" key="2">
    <citation type="submission" date="2021-04" db="EMBL/GenBank/DDBJ databases">
        <authorList>
            <person name="Gilroy R."/>
        </authorList>
    </citation>
    <scope>NUCLEOTIDE SEQUENCE</scope>
    <source>
        <strain evidence="11">Gambia16-554</strain>
    </source>
</reference>
<dbReference type="PANTHER" id="PTHR43153:SF1">
    <property type="entry name" value="ELECTRON TRANSFER FLAVOPROTEIN SUBUNIT ALPHA, MITOCHONDRIAL"/>
    <property type="match status" value="1"/>
</dbReference>
<gene>
    <name evidence="11" type="ORF">IAC04_08230</name>
</gene>
<dbReference type="PROSITE" id="PS00696">
    <property type="entry name" value="ETF_ALPHA"/>
    <property type="match status" value="1"/>
</dbReference>
<accession>A0A9D2KA08</accession>
<dbReference type="PANTHER" id="PTHR43153">
    <property type="entry name" value="ELECTRON TRANSFER FLAVOPROTEIN ALPHA"/>
    <property type="match status" value="1"/>
</dbReference>
<dbReference type="Proteomes" id="UP000824115">
    <property type="component" value="Unassembled WGS sequence"/>
</dbReference>
<dbReference type="Gene3D" id="3.40.50.1220">
    <property type="entry name" value="TPP-binding domain"/>
    <property type="match status" value="1"/>
</dbReference>
<feature type="binding site" evidence="9">
    <location>
        <position position="299"/>
    </location>
    <ligand>
        <name>FAD</name>
        <dbReference type="ChEBI" id="CHEBI:57692"/>
    </ligand>
</feature>
<proteinExistence type="inferred from homology"/>
<comment type="similarity">
    <text evidence="1">Belongs to the ETF alpha-subunit/FixB family.</text>
</comment>
<dbReference type="EMBL" id="DXAW01000143">
    <property type="protein sequence ID" value="HIZ86464.1"/>
    <property type="molecule type" value="Genomic_DNA"/>
</dbReference>
<keyword evidence="5" id="KW-0249">Electron transport</keyword>
<evidence type="ECO:0000256" key="8">
    <source>
        <dbReference type="ARBA" id="ARBA00079299"/>
    </source>
</evidence>
<dbReference type="GO" id="GO:0009401">
    <property type="term" value="P:phosphoenolpyruvate-dependent sugar phosphotransferase system"/>
    <property type="evidence" value="ECO:0007669"/>
    <property type="project" value="InterPro"/>
</dbReference>
<dbReference type="SUPFAM" id="SSF52467">
    <property type="entry name" value="DHS-like NAD/FAD-binding domain"/>
    <property type="match status" value="1"/>
</dbReference>
<reference evidence="11" key="1">
    <citation type="journal article" date="2021" name="PeerJ">
        <title>Extensive microbial diversity within the chicken gut microbiome revealed by metagenomics and culture.</title>
        <authorList>
            <person name="Gilroy R."/>
            <person name="Ravi A."/>
            <person name="Getino M."/>
            <person name="Pursley I."/>
            <person name="Horton D.L."/>
            <person name="Alikhan N.F."/>
            <person name="Baker D."/>
            <person name="Gharbi K."/>
            <person name="Hall N."/>
            <person name="Watson M."/>
            <person name="Adriaenssens E.M."/>
            <person name="Foster-Nyarko E."/>
            <person name="Jarju S."/>
            <person name="Secka A."/>
            <person name="Antonio M."/>
            <person name="Oren A."/>
            <person name="Chaudhuri R.R."/>
            <person name="La Ragione R."/>
            <person name="Hildebrand F."/>
            <person name="Pallen M.J."/>
        </authorList>
    </citation>
    <scope>NUCLEOTIDE SEQUENCE</scope>
    <source>
        <strain evidence="11">Gambia16-554</strain>
    </source>
</reference>
<dbReference type="InterPro" id="IPR014729">
    <property type="entry name" value="Rossmann-like_a/b/a_fold"/>
</dbReference>
<feature type="binding site" evidence="9">
    <location>
        <begin position="261"/>
        <end position="265"/>
    </location>
    <ligand>
        <name>FAD</name>
        <dbReference type="ChEBI" id="CHEBI:57692"/>
    </ligand>
</feature>
<keyword evidence="2" id="KW-0813">Transport</keyword>
<dbReference type="AlphaFoldDB" id="A0A9D2KA08"/>
<dbReference type="InterPro" id="IPR014730">
    <property type="entry name" value="ETF_a/b_N"/>
</dbReference>
<dbReference type="FunFam" id="3.40.50.1220:FF:000001">
    <property type="entry name" value="Electron transfer flavoprotein, alpha subunit"/>
    <property type="match status" value="1"/>
</dbReference>
<dbReference type="SUPFAM" id="SSF52402">
    <property type="entry name" value="Adenine nucleotide alpha hydrolases-like"/>
    <property type="match status" value="1"/>
</dbReference>
<comment type="function">
    <text evidence="6">The electron transfer flavoprotein serves as a specific electron acceptor for other dehydrogenases. It transfers the electrons to the main respiratory chain via ETF-ubiquinone oxidoreductase (ETF dehydrogenase).</text>
</comment>
<dbReference type="Pfam" id="PF01012">
    <property type="entry name" value="ETF"/>
    <property type="match status" value="1"/>
</dbReference>
<dbReference type="InterPro" id="IPR018206">
    <property type="entry name" value="ETF_asu_C_CS"/>
</dbReference>
<dbReference type="GO" id="GO:0050660">
    <property type="term" value="F:flavin adenine dinucleotide binding"/>
    <property type="evidence" value="ECO:0007669"/>
    <property type="project" value="InterPro"/>
</dbReference>
<evidence type="ECO:0000256" key="3">
    <source>
        <dbReference type="ARBA" id="ARBA00022630"/>
    </source>
</evidence>
<evidence type="ECO:0000256" key="7">
    <source>
        <dbReference type="ARBA" id="ARBA00068674"/>
    </source>
</evidence>
<dbReference type="GO" id="GO:0033539">
    <property type="term" value="P:fatty acid beta-oxidation using acyl-CoA dehydrogenase"/>
    <property type="evidence" value="ECO:0007669"/>
    <property type="project" value="TreeGrafter"/>
</dbReference>
<protein>
    <recommendedName>
        <fullName evidence="7">Electron transfer flavoprotein subunit alpha</fullName>
    </recommendedName>
    <alternativeName>
        <fullName evidence="8">Electron transfer flavoprotein large subunit</fullName>
    </alternativeName>
</protein>
<dbReference type="InterPro" id="IPR033947">
    <property type="entry name" value="ETF_alpha_N"/>
</dbReference>
<evidence type="ECO:0000256" key="5">
    <source>
        <dbReference type="ARBA" id="ARBA00022982"/>
    </source>
</evidence>
<comment type="caution">
    <text evidence="11">The sequence shown here is derived from an EMBL/GenBank/DDBJ whole genome shotgun (WGS) entry which is preliminary data.</text>
</comment>
<dbReference type="InterPro" id="IPR004701">
    <property type="entry name" value="PTS_EIIA_man-typ"/>
</dbReference>
<feature type="binding site" evidence="9">
    <location>
        <position position="222"/>
    </location>
    <ligand>
        <name>FAD</name>
        <dbReference type="ChEBI" id="CHEBI:57692"/>
    </ligand>
</feature>
<sequence length="335" mass="36693">MNNKSDYKNVYVFAEQRGGVIQSVALELIGKARDLADSLGEKVVAILAGYNVEHLIQPLFEYGADEVVVTDHPELKDYLTEEYAQAVSQIIDAVRPNIVLFGATTIGRDLAPRLSARLSTGLTADCTKLEISEDKQLMMTRPAFGGNLMATIMCTEHRPQMSTVRPGVMPKRDPEPGRTGSIVRFETKFDHSKIKVRLLEEVKEEKNRIDISEAKILVSGGRGVGCKEGFERLEELAGVLGAQVSASRAMVDAGIMPHDRQVGQTGKTVRPDLYLALGISGAIQHLAGMEESDFIIAVNKDKFAPIFSVSDVGIVGDVSKIVPLLTERLRKEMQK</sequence>
<evidence type="ECO:0000256" key="1">
    <source>
        <dbReference type="ARBA" id="ARBA00005817"/>
    </source>
</evidence>
<feature type="binding site" evidence="9">
    <location>
        <begin position="278"/>
        <end position="285"/>
    </location>
    <ligand>
        <name>FAD</name>
        <dbReference type="ChEBI" id="CHEBI:57692"/>
    </ligand>
</feature>
<dbReference type="Pfam" id="PF00766">
    <property type="entry name" value="ETF_alpha"/>
    <property type="match status" value="1"/>
</dbReference>
<evidence type="ECO:0000313" key="12">
    <source>
        <dbReference type="Proteomes" id="UP000824115"/>
    </source>
</evidence>
<dbReference type="PIRSF" id="PIRSF000089">
    <property type="entry name" value="Electra_flavoP_a"/>
    <property type="match status" value="1"/>
</dbReference>
<evidence type="ECO:0000313" key="11">
    <source>
        <dbReference type="EMBL" id="HIZ86464.1"/>
    </source>
</evidence>
<dbReference type="SMART" id="SM00893">
    <property type="entry name" value="ETF"/>
    <property type="match status" value="1"/>
</dbReference>
<dbReference type="InterPro" id="IPR001308">
    <property type="entry name" value="ETF_a/FixB"/>
</dbReference>
<dbReference type="Gene3D" id="3.40.50.620">
    <property type="entry name" value="HUPs"/>
    <property type="match status" value="1"/>
</dbReference>
<evidence type="ECO:0000259" key="10">
    <source>
        <dbReference type="PROSITE" id="PS51096"/>
    </source>
</evidence>
<dbReference type="GO" id="GO:0009055">
    <property type="term" value="F:electron transfer activity"/>
    <property type="evidence" value="ECO:0007669"/>
    <property type="project" value="InterPro"/>
</dbReference>
<feature type="binding site" evidence="9">
    <location>
        <begin position="247"/>
        <end position="248"/>
    </location>
    <ligand>
        <name>FAD</name>
        <dbReference type="ChEBI" id="CHEBI:57692"/>
    </ligand>
</feature>
<comment type="cofactor">
    <cofactor evidence="9">
        <name>FAD</name>
        <dbReference type="ChEBI" id="CHEBI:57692"/>
    </cofactor>
    <text evidence="9">Binds 1 FAD per dimer.</text>
</comment>
<feature type="domain" description="PTS EIIA type-4" evidence="10">
    <location>
        <begin position="1"/>
        <end position="98"/>
    </location>
</feature>
<evidence type="ECO:0000256" key="2">
    <source>
        <dbReference type="ARBA" id="ARBA00022448"/>
    </source>
</evidence>
<keyword evidence="3" id="KW-0285">Flavoprotein</keyword>
<keyword evidence="4 9" id="KW-0274">FAD</keyword>
<dbReference type="InterPro" id="IPR014731">
    <property type="entry name" value="ETF_asu_C"/>
</dbReference>
<evidence type="ECO:0000256" key="9">
    <source>
        <dbReference type="PIRSR" id="PIRSR000089-1"/>
    </source>
</evidence>
<dbReference type="InterPro" id="IPR029035">
    <property type="entry name" value="DHS-like_NAD/FAD-binding_dom"/>
</dbReference>